<reference evidence="1 2" key="2">
    <citation type="journal article" date="2022" name="Mol. Ecol. Resour.">
        <title>The genomes of chicory, endive, great burdock and yacon provide insights into Asteraceae paleo-polyploidization history and plant inulin production.</title>
        <authorList>
            <person name="Fan W."/>
            <person name="Wang S."/>
            <person name="Wang H."/>
            <person name="Wang A."/>
            <person name="Jiang F."/>
            <person name="Liu H."/>
            <person name="Zhao H."/>
            <person name="Xu D."/>
            <person name="Zhang Y."/>
        </authorList>
    </citation>
    <scope>NUCLEOTIDE SEQUENCE [LARGE SCALE GENOMIC DNA]</scope>
    <source>
        <strain evidence="2">cv. Punajuju</strain>
        <tissue evidence="1">Leaves</tissue>
    </source>
</reference>
<accession>A0ACB9E396</accession>
<sequence>MSTISGMKASYLLAVALLEIIWFSSTSGILNCGPTSMACRSAFICAFEYLKSPNLSPDVFQCLMAIVYHAFETVLSWTLDDLADIVEFILSELSAQIGELFDEPQIYPIDHYLGKELVQNLNYQRYYSESSITNQPKNKFKLNKTEKERAEIEHETIRVKAMAEAEGGAHEAKLTEDHNKRMLVERVNGEKEKWLAVINNFWSH</sequence>
<evidence type="ECO:0000313" key="1">
    <source>
        <dbReference type="EMBL" id="KAI3753419.1"/>
    </source>
</evidence>
<evidence type="ECO:0000313" key="2">
    <source>
        <dbReference type="Proteomes" id="UP001055811"/>
    </source>
</evidence>
<keyword evidence="2" id="KW-1185">Reference proteome</keyword>
<dbReference type="EMBL" id="CM042012">
    <property type="protein sequence ID" value="KAI3753419.1"/>
    <property type="molecule type" value="Genomic_DNA"/>
</dbReference>
<reference evidence="2" key="1">
    <citation type="journal article" date="2022" name="Mol. Ecol. Resour.">
        <title>The genomes of chicory, endive, great burdock and yacon provide insights into Asteraceae palaeo-polyploidization history and plant inulin production.</title>
        <authorList>
            <person name="Fan W."/>
            <person name="Wang S."/>
            <person name="Wang H."/>
            <person name="Wang A."/>
            <person name="Jiang F."/>
            <person name="Liu H."/>
            <person name="Zhao H."/>
            <person name="Xu D."/>
            <person name="Zhang Y."/>
        </authorList>
    </citation>
    <scope>NUCLEOTIDE SEQUENCE [LARGE SCALE GENOMIC DNA]</scope>
    <source>
        <strain evidence="2">cv. Punajuju</strain>
    </source>
</reference>
<organism evidence="1 2">
    <name type="scientific">Cichorium intybus</name>
    <name type="common">Chicory</name>
    <dbReference type="NCBI Taxonomy" id="13427"/>
    <lineage>
        <taxon>Eukaryota</taxon>
        <taxon>Viridiplantae</taxon>
        <taxon>Streptophyta</taxon>
        <taxon>Embryophyta</taxon>
        <taxon>Tracheophyta</taxon>
        <taxon>Spermatophyta</taxon>
        <taxon>Magnoliopsida</taxon>
        <taxon>eudicotyledons</taxon>
        <taxon>Gunneridae</taxon>
        <taxon>Pentapetalae</taxon>
        <taxon>asterids</taxon>
        <taxon>campanulids</taxon>
        <taxon>Asterales</taxon>
        <taxon>Asteraceae</taxon>
        <taxon>Cichorioideae</taxon>
        <taxon>Cichorieae</taxon>
        <taxon>Cichoriinae</taxon>
        <taxon>Cichorium</taxon>
    </lineage>
</organism>
<dbReference type="Proteomes" id="UP001055811">
    <property type="component" value="Linkage Group LG04"/>
</dbReference>
<protein>
    <submittedName>
        <fullName evidence="1">Uncharacterized protein</fullName>
    </submittedName>
</protein>
<name>A0ACB9E396_CICIN</name>
<proteinExistence type="predicted"/>
<gene>
    <name evidence="1" type="ORF">L2E82_25471</name>
</gene>
<comment type="caution">
    <text evidence="1">The sequence shown here is derived from an EMBL/GenBank/DDBJ whole genome shotgun (WGS) entry which is preliminary data.</text>
</comment>